<evidence type="ECO:0000313" key="2">
    <source>
        <dbReference type="EMBL" id="CEM31299.1"/>
    </source>
</evidence>
<feature type="region of interest" description="Disordered" evidence="1">
    <location>
        <begin position="214"/>
        <end position="236"/>
    </location>
</feature>
<dbReference type="PhylomeDB" id="A0A0G4GM90"/>
<dbReference type="Proteomes" id="UP000041254">
    <property type="component" value="Unassembled WGS sequence"/>
</dbReference>
<name>A0A0G4GM90_VITBC</name>
<feature type="compositionally biased region" description="Polar residues" evidence="1">
    <location>
        <begin position="226"/>
        <end position="236"/>
    </location>
</feature>
<dbReference type="InParanoid" id="A0A0G4GM90"/>
<sequence length="699" mass="77171">MPLVSRRGPQSYEEGTRLWMVSAVETRGMALAEVVDRRPTEGGTVVNLREVGGREPFQKVVPHNQTHTPPYQQQASDGDGRLFRPAAAAAGAVEDGDAEQQQRIETICSLVMEFLPLHVLIPLSQRLARSTKQMWAKAAPSHTRLFIDCATKGDEHCWRSPTEGRTFWQKIPLDLVKQMAARLTGLTHITLCHPEHHPMWCADVLVTIIETTATPPAPTQPLPNTGQPATQRPSEVRQSASRLEIIAFETMQLGAAVELQLERQRPPLPPRLTESPSLSSLTTITGLLDNHRCLANRGWRMPTLERVELQVRWHNVGELRRLISSSRSLQHVGGDLVDEEWVRVFERMPEAAAGQRGPLARLQSIGTIELAGNFYHGNHNVFEYARAKVDRLQAVLESRGCLESLTQLVVLMSPRQSATSIRVDSRALPLLHSLESLHSSCCRPGAEVVFEAIYVDNFDLSLFYSDDLPSSPSPLFKMAIQTLVRQAAQISYIISQHALTHPVDDPSQAAIDVAKILTFGRARARELYVASAVGGVMARLLAEKMPSKVGLVRFGRDVSSEGMIGVLEGLEPEREVQTVFVGRGDDAVSLTRGPFDGWRSDGLPSIHTIAMWLSVPNNLEASGAAERIRDGISSIVDSVRVRGLERLEVDVRGSEPVCAAIRQLRRDVGISFTINTHNNWGLSAVDTAQSIHLTAVRRS</sequence>
<evidence type="ECO:0000256" key="1">
    <source>
        <dbReference type="SAM" id="MobiDB-lite"/>
    </source>
</evidence>
<evidence type="ECO:0000313" key="3">
    <source>
        <dbReference type="Proteomes" id="UP000041254"/>
    </source>
</evidence>
<dbReference type="VEuPathDB" id="CryptoDB:Vbra_10082"/>
<gene>
    <name evidence="2" type="ORF">Vbra_10082</name>
</gene>
<dbReference type="AlphaFoldDB" id="A0A0G4GM90"/>
<accession>A0A0G4GM90</accession>
<reference evidence="2 3" key="1">
    <citation type="submission" date="2014-11" db="EMBL/GenBank/DDBJ databases">
        <authorList>
            <person name="Zhu J."/>
            <person name="Qi W."/>
            <person name="Song R."/>
        </authorList>
    </citation>
    <scope>NUCLEOTIDE SEQUENCE [LARGE SCALE GENOMIC DNA]</scope>
</reference>
<organism evidence="2 3">
    <name type="scientific">Vitrella brassicaformis (strain CCMP3155)</name>
    <dbReference type="NCBI Taxonomy" id="1169540"/>
    <lineage>
        <taxon>Eukaryota</taxon>
        <taxon>Sar</taxon>
        <taxon>Alveolata</taxon>
        <taxon>Colpodellida</taxon>
        <taxon>Vitrellaceae</taxon>
        <taxon>Vitrella</taxon>
    </lineage>
</organism>
<dbReference type="EMBL" id="CDMY01000718">
    <property type="protein sequence ID" value="CEM31299.1"/>
    <property type="molecule type" value="Genomic_DNA"/>
</dbReference>
<proteinExistence type="predicted"/>
<protein>
    <submittedName>
        <fullName evidence="2">Uncharacterized protein</fullName>
    </submittedName>
</protein>
<keyword evidence="3" id="KW-1185">Reference proteome</keyword>